<evidence type="ECO:0000256" key="5">
    <source>
        <dbReference type="ARBA" id="ARBA00023136"/>
    </source>
</evidence>
<evidence type="ECO:0000313" key="7">
    <source>
        <dbReference type="EMBL" id="AKA68704.1"/>
    </source>
</evidence>
<accession>A0A0E3JMZ9</accession>
<keyword evidence="5 6" id="KW-0472">Membrane</keyword>
<reference evidence="7 8" key="1">
    <citation type="journal article" date="2015" name="J. Biotechnol.">
        <title>Complete genome sequence of a malodorant-producing acetogen, Clostridium scatologenes ATCC 25775(T).</title>
        <authorList>
            <person name="Zhu Z."/>
            <person name="Guo T."/>
            <person name="Zheng H."/>
            <person name="Song T."/>
            <person name="Ouyang P."/>
            <person name="Xie J."/>
        </authorList>
    </citation>
    <scope>NUCLEOTIDE SEQUENCE [LARGE SCALE GENOMIC DNA]</scope>
    <source>
        <strain evidence="7 8">ATCC 25775</strain>
    </source>
</reference>
<keyword evidence="3 6" id="KW-0812">Transmembrane</keyword>
<dbReference type="PANTHER" id="PTHR38601:SF1">
    <property type="entry name" value="HYDROGENASE-4 COMPONENT E"/>
    <property type="match status" value="1"/>
</dbReference>
<evidence type="ECO:0000256" key="1">
    <source>
        <dbReference type="ARBA" id="ARBA00004651"/>
    </source>
</evidence>
<evidence type="ECO:0000256" key="3">
    <source>
        <dbReference type="ARBA" id="ARBA00022692"/>
    </source>
</evidence>
<evidence type="ECO:0000256" key="6">
    <source>
        <dbReference type="SAM" id="Phobius"/>
    </source>
</evidence>
<comment type="subcellular location">
    <subcellularLocation>
        <location evidence="1">Cell membrane</location>
        <topology evidence="1">Multi-pass membrane protein</topology>
    </subcellularLocation>
</comment>
<dbReference type="KEGG" id="csq:CSCA_1579"/>
<dbReference type="PANTHER" id="PTHR38601">
    <property type="entry name" value="HYDROGENASE-4 COMPONENT E"/>
    <property type="match status" value="1"/>
</dbReference>
<name>A0A0E3JMZ9_CLOSL</name>
<dbReference type="HOGENOM" id="CLU_088957_0_0_9"/>
<proteinExistence type="predicted"/>
<dbReference type="GO" id="GO:0005886">
    <property type="term" value="C:plasma membrane"/>
    <property type="evidence" value="ECO:0007669"/>
    <property type="project" value="UniProtKB-SubCell"/>
</dbReference>
<keyword evidence="2" id="KW-1003">Cell membrane</keyword>
<evidence type="ECO:0000256" key="2">
    <source>
        <dbReference type="ARBA" id="ARBA00022475"/>
    </source>
</evidence>
<keyword evidence="4 6" id="KW-1133">Transmembrane helix</keyword>
<sequence>MLQLLLAIVILSGILICGLRRVKLLVLSFAFQSLAITFICIILGYNTKEIHYYIMGLLTLIIKVIIIPYIINKSTRYLKVKRELDLIINAVNSFVLSGFFIIIVFAFFRNYDNTYLKTAVFLALVGGTLMIGRKKAITQMIGFLTIENGIILFEMSVVKLSLILEAWMALEVLVLALLMGIMIFNINKTFDTINTDYLSNLKE</sequence>
<feature type="transmembrane region" description="Helical" evidence="6">
    <location>
        <begin position="84"/>
        <end position="108"/>
    </location>
</feature>
<keyword evidence="8" id="KW-1185">Reference proteome</keyword>
<dbReference type="InterPro" id="IPR038730">
    <property type="entry name" value="HyfE-like"/>
</dbReference>
<feature type="transmembrane region" description="Helical" evidence="6">
    <location>
        <begin position="166"/>
        <end position="186"/>
    </location>
</feature>
<feature type="transmembrane region" description="Helical" evidence="6">
    <location>
        <begin position="114"/>
        <end position="132"/>
    </location>
</feature>
<evidence type="ECO:0000256" key="4">
    <source>
        <dbReference type="ARBA" id="ARBA00022989"/>
    </source>
</evidence>
<dbReference type="AlphaFoldDB" id="A0A0E3JMZ9"/>
<evidence type="ECO:0000313" key="8">
    <source>
        <dbReference type="Proteomes" id="UP000033115"/>
    </source>
</evidence>
<protein>
    <submittedName>
        <fullName evidence="7">Hydrogenase, membrane subunit 2-like protein</fullName>
    </submittedName>
</protein>
<dbReference type="STRING" id="1548.CSCA_1579"/>
<dbReference type="Proteomes" id="UP000033115">
    <property type="component" value="Chromosome"/>
</dbReference>
<dbReference type="RefSeq" id="WP_029159340.1">
    <property type="nucleotide sequence ID" value="NZ_CP009933.1"/>
</dbReference>
<gene>
    <name evidence="7" type="ORF">CSCA_1579</name>
</gene>
<feature type="transmembrane region" description="Helical" evidence="6">
    <location>
        <begin position="24"/>
        <end position="44"/>
    </location>
</feature>
<feature type="transmembrane region" description="Helical" evidence="6">
    <location>
        <begin position="50"/>
        <end position="72"/>
    </location>
</feature>
<dbReference type="EMBL" id="CP009933">
    <property type="protein sequence ID" value="AKA68704.1"/>
    <property type="molecule type" value="Genomic_DNA"/>
</dbReference>
<organism evidence="7 8">
    <name type="scientific">Clostridium scatologenes</name>
    <dbReference type="NCBI Taxonomy" id="1548"/>
    <lineage>
        <taxon>Bacteria</taxon>
        <taxon>Bacillati</taxon>
        <taxon>Bacillota</taxon>
        <taxon>Clostridia</taxon>
        <taxon>Eubacteriales</taxon>
        <taxon>Clostridiaceae</taxon>
        <taxon>Clostridium</taxon>
    </lineage>
</organism>